<dbReference type="Proteomes" id="UP000035880">
    <property type="component" value="Chromosome 2L"/>
</dbReference>
<name>A0A0J9R2A6_DROSI</name>
<dbReference type="KEGG" id="dsi:Dsimw501_GD26866"/>
<proteinExistence type="predicted"/>
<sequence>MSGHTASILAVPMHVACIRPSAGPISDLHGIAGLPSIGFTPRHLMGCELRFSRVRCDLSSVSKGRNYWGLEFGFGFESATSRAALSVDIIHF</sequence>
<dbReference type="EMBL" id="CM002910">
    <property type="protein sequence ID" value="KMY89939.1"/>
    <property type="molecule type" value="Genomic_DNA"/>
</dbReference>
<evidence type="ECO:0000313" key="1">
    <source>
        <dbReference type="EMBL" id="KMY89939.1"/>
    </source>
</evidence>
<protein>
    <submittedName>
        <fullName evidence="1">Uncharacterized protein</fullName>
    </submittedName>
</protein>
<accession>A0A0J9R2A6</accession>
<dbReference type="Bgee" id="FBgn0268156">
    <property type="expression patterns" value="Expressed in female reproductive system and 2 other cell types or tissues"/>
</dbReference>
<reference evidence="1 2" key="1">
    <citation type="journal article" date="2013" name="Genome Res.">
        <title>A second-generation assembly of the Drosophila simulans genome provides new insights into patterns of lineage-specific divergence.</title>
        <authorList>
            <person name="Hu T.T."/>
            <person name="Eisen M.B."/>
            <person name="Thornton K.R."/>
            <person name="Andolfatto P."/>
        </authorList>
    </citation>
    <scope>NUCLEOTIDE SEQUENCE [LARGE SCALE GENOMIC DNA]</scope>
    <source>
        <strain evidence="2">w501</strain>
    </source>
</reference>
<evidence type="ECO:0000313" key="2">
    <source>
        <dbReference type="Proteomes" id="UP000035880"/>
    </source>
</evidence>
<dbReference type="AlphaFoldDB" id="A0A0J9R2A6"/>
<organism evidence="1 2">
    <name type="scientific">Drosophila simulans</name>
    <name type="common">Fruit fly</name>
    <dbReference type="NCBI Taxonomy" id="7240"/>
    <lineage>
        <taxon>Eukaryota</taxon>
        <taxon>Metazoa</taxon>
        <taxon>Ecdysozoa</taxon>
        <taxon>Arthropoda</taxon>
        <taxon>Hexapoda</taxon>
        <taxon>Insecta</taxon>
        <taxon>Pterygota</taxon>
        <taxon>Neoptera</taxon>
        <taxon>Endopterygota</taxon>
        <taxon>Diptera</taxon>
        <taxon>Brachycera</taxon>
        <taxon>Muscomorpha</taxon>
        <taxon>Ephydroidea</taxon>
        <taxon>Drosophilidae</taxon>
        <taxon>Drosophila</taxon>
        <taxon>Sophophora</taxon>
    </lineage>
</organism>
<gene>
    <name evidence="1" type="primary">Dsim\GD26866</name>
    <name evidence="1" type="ORF">Dsimw501_GD26866</name>
</gene>